<evidence type="ECO:0000256" key="7">
    <source>
        <dbReference type="ARBA" id="ARBA00023152"/>
    </source>
</evidence>
<evidence type="ECO:0000256" key="6">
    <source>
        <dbReference type="ARBA" id="ARBA00022490"/>
    </source>
</evidence>
<organism evidence="11 12">
    <name type="scientific">Geomicrobium halophilum</name>
    <dbReference type="NCBI Taxonomy" id="549000"/>
    <lineage>
        <taxon>Bacteria</taxon>
        <taxon>Bacillati</taxon>
        <taxon>Bacillota</taxon>
        <taxon>Bacilli</taxon>
        <taxon>Bacillales</taxon>
        <taxon>Geomicrobium</taxon>
    </lineage>
</organism>
<dbReference type="GO" id="GO:0019563">
    <property type="term" value="P:glycerol catabolic process"/>
    <property type="evidence" value="ECO:0007669"/>
    <property type="project" value="TreeGrafter"/>
</dbReference>
<evidence type="ECO:0000256" key="5">
    <source>
        <dbReference type="ARBA" id="ARBA00022432"/>
    </source>
</evidence>
<dbReference type="PANTHER" id="PTHR21139:SF42">
    <property type="entry name" value="TRIOSEPHOSPHATE ISOMERASE"/>
    <property type="match status" value="1"/>
</dbReference>
<keyword evidence="7 9" id="KW-0324">Glycolysis</keyword>
<comment type="subcellular location">
    <subcellularLocation>
        <location evidence="9 10">Cytoplasm</location>
    </subcellularLocation>
</comment>
<sequence>MRTPFIAGNWKMNLDDNEALAFVDAVKDRIPSQDEIESALCAQSVSLKGMAEKASGTDLIIGAQDVHEEQSGAFTGEVSAPALTSAGIELVIIGHSERREMFNDTDERVNRKLHAALNHGLTPIVCVGEKLEEREAGQAEQVVRTQIEKALKDVPGPKVEGIVIAYEPVWAIGTGKSSNPQDAGEMCKTIRTHIRELQGESAAEAVRIQYGGSVKPENIADYLAEEDIDGALVGGASTKVESYLALLEASSR</sequence>
<comment type="caution">
    <text evidence="11">The sequence shown here is derived from an EMBL/GenBank/DDBJ whole genome shotgun (WGS) entry which is preliminary data.</text>
</comment>
<dbReference type="PROSITE" id="PS00171">
    <property type="entry name" value="TIM_1"/>
    <property type="match status" value="1"/>
</dbReference>
<evidence type="ECO:0000256" key="2">
    <source>
        <dbReference type="ARBA" id="ARBA00007422"/>
    </source>
</evidence>
<dbReference type="GO" id="GO:0006094">
    <property type="term" value="P:gluconeogenesis"/>
    <property type="evidence" value="ECO:0007669"/>
    <property type="project" value="UniProtKB-UniRule"/>
</dbReference>
<dbReference type="InterPro" id="IPR022896">
    <property type="entry name" value="TrioseP_Isoase_bac/euk"/>
</dbReference>
<comment type="similarity">
    <text evidence="2 9 10">Belongs to the triosephosphate isomerase family.</text>
</comment>
<reference evidence="11 12" key="1">
    <citation type="submission" date="2020-08" db="EMBL/GenBank/DDBJ databases">
        <title>Genomic Encyclopedia of Type Strains, Phase IV (KMG-IV): sequencing the most valuable type-strain genomes for metagenomic binning, comparative biology and taxonomic classification.</title>
        <authorList>
            <person name="Goeker M."/>
        </authorList>
    </citation>
    <scope>NUCLEOTIDE SEQUENCE [LARGE SCALE GENOMIC DNA]</scope>
    <source>
        <strain evidence="11 12">DSM 21769</strain>
    </source>
</reference>
<dbReference type="PROSITE" id="PS51440">
    <property type="entry name" value="TIM_2"/>
    <property type="match status" value="1"/>
</dbReference>
<dbReference type="PANTHER" id="PTHR21139">
    <property type="entry name" value="TRIOSEPHOSPHATE ISOMERASE"/>
    <property type="match status" value="1"/>
</dbReference>
<feature type="active site" description="Electrophile" evidence="9">
    <location>
        <position position="95"/>
    </location>
</feature>
<dbReference type="UniPathway" id="UPA00109">
    <property type="reaction ID" value="UER00189"/>
</dbReference>
<dbReference type="RefSeq" id="WP_184404374.1">
    <property type="nucleotide sequence ID" value="NZ_JACHHJ010000003.1"/>
</dbReference>
<dbReference type="CDD" id="cd00311">
    <property type="entry name" value="TIM"/>
    <property type="match status" value="1"/>
</dbReference>
<dbReference type="GO" id="GO:0004807">
    <property type="term" value="F:triose-phosphate isomerase activity"/>
    <property type="evidence" value="ECO:0007669"/>
    <property type="project" value="UniProtKB-UniRule"/>
</dbReference>
<dbReference type="HAMAP" id="MF_00147_B">
    <property type="entry name" value="TIM_B"/>
    <property type="match status" value="1"/>
</dbReference>
<gene>
    <name evidence="9" type="primary">tpiA</name>
    <name evidence="11" type="ORF">HNR44_002303</name>
</gene>
<comment type="pathway">
    <text evidence="9 10">Carbohydrate biosynthesis; gluconeogenesis.</text>
</comment>
<dbReference type="GO" id="GO:0005829">
    <property type="term" value="C:cytosol"/>
    <property type="evidence" value="ECO:0007669"/>
    <property type="project" value="TreeGrafter"/>
</dbReference>
<dbReference type="AlphaFoldDB" id="A0A841PNH4"/>
<evidence type="ECO:0000313" key="11">
    <source>
        <dbReference type="EMBL" id="MBB6450320.1"/>
    </source>
</evidence>
<keyword evidence="12" id="KW-1185">Reference proteome</keyword>
<feature type="active site" description="Proton acceptor" evidence="9">
    <location>
        <position position="167"/>
    </location>
</feature>
<dbReference type="InterPro" id="IPR035990">
    <property type="entry name" value="TIM_sf"/>
</dbReference>
<evidence type="ECO:0000256" key="3">
    <source>
        <dbReference type="ARBA" id="ARBA00011940"/>
    </source>
</evidence>
<feature type="binding site" evidence="9">
    <location>
        <position position="173"/>
    </location>
    <ligand>
        <name>substrate</name>
    </ligand>
</feature>
<protein>
    <recommendedName>
        <fullName evidence="4 9">Triosephosphate isomerase</fullName>
        <shortName evidence="9">TIM</shortName>
        <shortName evidence="9">TPI</shortName>
        <ecNumber evidence="3 9">5.3.1.1</ecNumber>
    </recommendedName>
    <alternativeName>
        <fullName evidence="9">Triose-phosphate isomerase</fullName>
    </alternativeName>
</protein>
<dbReference type="GO" id="GO:0006096">
    <property type="term" value="P:glycolytic process"/>
    <property type="evidence" value="ECO:0007669"/>
    <property type="project" value="UniProtKB-UniRule"/>
</dbReference>
<evidence type="ECO:0000256" key="10">
    <source>
        <dbReference type="RuleBase" id="RU363013"/>
    </source>
</evidence>
<dbReference type="InterPro" id="IPR020861">
    <property type="entry name" value="Triosephosphate_isomerase_AS"/>
</dbReference>
<evidence type="ECO:0000256" key="4">
    <source>
        <dbReference type="ARBA" id="ARBA00019397"/>
    </source>
</evidence>
<dbReference type="SUPFAM" id="SSF51351">
    <property type="entry name" value="Triosephosphate isomerase (TIM)"/>
    <property type="match status" value="1"/>
</dbReference>
<dbReference type="EMBL" id="JACHHJ010000003">
    <property type="protein sequence ID" value="MBB6450320.1"/>
    <property type="molecule type" value="Genomic_DNA"/>
</dbReference>
<comment type="pathway">
    <text evidence="1 9 10">Carbohydrate degradation; glycolysis; D-glyceraldehyde 3-phosphate from glycerone phosphate: step 1/1.</text>
</comment>
<comment type="function">
    <text evidence="9">Involved in the gluconeogenesis. Catalyzes stereospecifically the conversion of dihydroxyacetone phosphate (DHAP) to D-glyceraldehyde-3-phosphate (G3P).</text>
</comment>
<dbReference type="InterPro" id="IPR013785">
    <property type="entry name" value="Aldolase_TIM"/>
</dbReference>
<evidence type="ECO:0000313" key="12">
    <source>
        <dbReference type="Proteomes" id="UP000568839"/>
    </source>
</evidence>
<dbReference type="FunFam" id="3.20.20.70:FF:000016">
    <property type="entry name" value="Triosephosphate isomerase"/>
    <property type="match status" value="1"/>
</dbReference>
<dbReference type="Pfam" id="PF00121">
    <property type="entry name" value="TIM"/>
    <property type="match status" value="1"/>
</dbReference>
<comment type="catalytic activity">
    <reaction evidence="9 10">
        <text>D-glyceraldehyde 3-phosphate = dihydroxyacetone phosphate</text>
        <dbReference type="Rhea" id="RHEA:18585"/>
        <dbReference type="ChEBI" id="CHEBI:57642"/>
        <dbReference type="ChEBI" id="CHEBI:59776"/>
        <dbReference type="EC" id="5.3.1.1"/>
    </reaction>
</comment>
<evidence type="ECO:0000256" key="1">
    <source>
        <dbReference type="ARBA" id="ARBA00004680"/>
    </source>
</evidence>
<dbReference type="GO" id="GO:0046166">
    <property type="term" value="P:glyceraldehyde-3-phosphate biosynthetic process"/>
    <property type="evidence" value="ECO:0007669"/>
    <property type="project" value="TreeGrafter"/>
</dbReference>
<evidence type="ECO:0000256" key="8">
    <source>
        <dbReference type="ARBA" id="ARBA00023235"/>
    </source>
</evidence>
<dbReference type="InterPro" id="IPR000652">
    <property type="entry name" value="Triosephosphate_isomerase"/>
</dbReference>
<accession>A0A841PNH4</accession>
<dbReference type="NCBIfam" id="TIGR00419">
    <property type="entry name" value="tim"/>
    <property type="match status" value="1"/>
</dbReference>
<evidence type="ECO:0000256" key="9">
    <source>
        <dbReference type="HAMAP-Rule" id="MF_00147"/>
    </source>
</evidence>
<dbReference type="EC" id="5.3.1.1" evidence="3 9"/>
<feature type="binding site" evidence="9">
    <location>
        <position position="213"/>
    </location>
    <ligand>
        <name>substrate</name>
    </ligand>
</feature>
<feature type="binding site" evidence="9">
    <location>
        <begin position="234"/>
        <end position="235"/>
    </location>
    <ligand>
        <name>substrate</name>
    </ligand>
</feature>
<dbReference type="Proteomes" id="UP000568839">
    <property type="component" value="Unassembled WGS sequence"/>
</dbReference>
<dbReference type="Gene3D" id="3.20.20.70">
    <property type="entry name" value="Aldolase class I"/>
    <property type="match status" value="1"/>
</dbReference>
<keyword evidence="5 9" id="KW-0312">Gluconeogenesis</keyword>
<comment type="subunit">
    <text evidence="9 10">Homodimer.</text>
</comment>
<proteinExistence type="inferred from homology"/>
<feature type="binding site" evidence="9">
    <location>
        <begin position="9"/>
        <end position="11"/>
    </location>
    <ligand>
        <name>substrate</name>
    </ligand>
</feature>
<name>A0A841PNH4_9BACL</name>
<keyword evidence="6 9" id="KW-0963">Cytoplasm</keyword>
<dbReference type="UniPathway" id="UPA00138"/>
<keyword evidence="8 9" id="KW-0413">Isomerase</keyword>